<organism evidence="2 3">
    <name type="scientific">Rhizobium hainanense</name>
    <dbReference type="NCBI Taxonomy" id="52131"/>
    <lineage>
        <taxon>Bacteria</taxon>
        <taxon>Pseudomonadati</taxon>
        <taxon>Pseudomonadota</taxon>
        <taxon>Alphaproteobacteria</taxon>
        <taxon>Hyphomicrobiales</taxon>
        <taxon>Rhizobiaceae</taxon>
        <taxon>Rhizobium/Agrobacterium group</taxon>
        <taxon>Rhizobium</taxon>
    </lineage>
</organism>
<dbReference type="AlphaFoldDB" id="A0A1C3WIU2"/>
<dbReference type="STRING" id="52131.GA0061100_12043"/>
<evidence type="ECO:0008006" key="4">
    <source>
        <dbReference type="Google" id="ProtNLM"/>
    </source>
</evidence>
<gene>
    <name evidence="2" type="ORF">GA0061100_12043</name>
</gene>
<feature type="region of interest" description="Disordered" evidence="1">
    <location>
        <begin position="451"/>
        <end position="476"/>
    </location>
</feature>
<dbReference type="EMBL" id="FMAC01000020">
    <property type="protein sequence ID" value="SCB39766.1"/>
    <property type="molecule type" value="Genomic_DNA"/>
</dbReference>
<proteinExistence type="predicted"/>
<evidence type="ECO:0000313" key="3">
    <source>
        <dbReference type="Proteomes" id="UP000186228"/>
    </source>
</evidence>
<accession>A0A1C3WIU2</accession>
<evidence type="ECO:0000256" key="1">
    <source>
        <dbReference type="SAM" id="MobiDB-lite"/>
    </source>
</evidence>
<sequence length="476" mass="52906">MPMDKLPIDNLQDRIDADISERIKEHQKTIARISAGRQAAARLSAKAIAPPFIMMSVGDSWFDYPLLNNGPALQQTDVIFQLQTYGTHPVTVLNLAHWGDASTDMMSGPKQERMIAQLRDGANWIGGKPHGILVSAGGNDVVGRFGMFLEFNNGENSGLNDDRFAKTLGIVKESYLSLFELRDRYAPGVPIFGHDYDFPIPSYVHPLCAGPWLKPALDLNNWSKTDGERIAKDALQQFRKMLLSLEAVEGNNYHLINTQGTLARDEWANELHPVYLGFRKVTKIFYQKLKSYADSGSKLADRHVRDFRKEFKPYDVVIAEEAASIEGASPSNDIVHIPELIDNGKSAQGLAKAWKTASKALPEFPHNGCAAHLSALLQESGIDIQMTVGAGNLARLLEKRGWQRIEIHSQQAGDVGVTYDLDPDPPGPDHVYLVVERLDDDDMLIADNQRHSDEPHHRSATGKHGKTPTEFFLRAT</sequence>
<name>A0A1C3WIU2_9HYPH</name>
<dbReference type="Proteomes" id="UP000186228">
    <property type="component" value="Unassembled WGS sequence"/>
</dbReference>
<protein>
    <recommendedName>
        <fullName evidence="4">SGNH hydrolase-type esterase domain-containing protein</fullName>
    </recommendedName>
</protein>
<dbReference type="SUPFAM" id="SSF52266">
    <property type="entry name" value="SGNH hydrolase"/>
    <property type="match status" value="1"/>
</dbReference>
<keyword evidence="3" id="KW-1185">Reference proteome</keyword>
<evidence type="ECO:0000313" key="2">
    <source>
        <dbReference type="EMBL" id="SCB39766.1"/>
    </source>
</evidence>
<reference evidence="3" key="1">
    <citation type="submission" date="2016-08" db="EMBL/GenBank/DDBJ databases">
        <authorList>
            <person name="Varghese N."/>
            <person name="Submissions Spin"/>
        </authorList>
    </citation>
    <scope>NUCLEOTIDE SEQUENCE [LARGE SCALE GENOMIC DNA]</scope>
    <source>
        <strain evidence="3">CCBAU 57015</strain>
    </source>
</reference>